<accession>A0A0F9PN20</accession>
<name>A0A0F9PN20_9ZZZZ</name>
<dbReference type="AlphaFoldDB" id="A0A0F9PN20"/>
<reference evidence="1" key="1">
    <citation type="journal article" date="2015" name="Nature">
        <title>Complex archaea that bridge the gap between prokaryotes and eukaryotes.</title>
        <authorList>
            <person name="Spang A."/>
            <person name="Saw J.H."/>
            <person name="Jorgensen S.L."/>
            <person name="Zaremba-Niedzwiedzka K."/>
            <person name="Martijn J."/>
            <person name="Lind A.E."/>
            <person name="van Eijk R."/>
            <person name="Schleper C."/>
            <person name="Guy L."/>
            <person name="Ettema T.J."/>
        </authorList>
    </citation>
    <scope>NUCLEOTIDE SEQUENCE</scope>
</reference>
<protein>
    <submittedName>
        <fullName evidence="1">Uncharacterized protein</fullName>
    </submittedName>
</protein>
<comment type="caution">
    <text evidence="1">The sequence shown here is derived from an EMBL/GenBank/DDBJ whole genome shotgun (WGS) entry which is preliminary data.</text>
</comment>
<evidence type="ECO:0000313" key="1">
    <source>
        <dbReference type="EMBL" id="KKN31594.1"/>
    </source>
</evidence>
<gene>
    <name evidence="1" type="ORF">LCGC14_0822290</name>
</gene>
<organism evidence="1">
    <name type="scientific">marine sediment metagenome</name>
    <dbReference type="NCBI Taxonomy" id="412755"/>
    <lineage>
        <taxon>unclassified sequences</taxon>
        <taxon>metagenomes</taxon>
        <taxon>ecological metagenomes</taxon>
    </lineage>
</organism>
<dbReference type="EMBL" id="LAZR01002316">
    <property type="protein sequence ID" value="KKN31594.1"/>
    <property type="molecule type" value="Genomic_DNA"/>
</dbReference>
<proteinExistence type="predicted"/>
<sequence length="85" mass="10671">MNKNRYTNEKRGIYKEDDYYRKQWNDLLKRDKAKVELFRELNKENYYLIVVNYSINISRRGRYMIQEFIRQTGKFINHANLKDWI</sequence>